<dbReference type="PANTHER" id="PTHR30441:SF4">
    <property type="entry name" value="PROTEIN ASMA"/>
    <property type="match status" value="1"/>
</dbReference>
<sequence>MNKYLKYGLAALAGTGVLFVLLLVVASLAINPNDYKPLIVQMVKEKKQRTLTLAGDIKLAFFPKLGLDLGRASVSEFQGEKEFAAVESARLYLSWWPLLKKELVVDQVRIEGVRANLVRFKDGTTNFDDLLKKEEEDQQIKFDIDSVHVDKSALSFRDEMGGRQLAVSDIKVRTGRLANGKPTEAEADFDLQGDKPQVKAHFHVKTGLTFDTEAKRYAVKGMNLEIRGEAAGLSKLAVGLKGDVALDQGAGTLLAENLAAAVAGKKGADDIDVRLTAPKLEWAADKMATEKIELVAKVQQGDGGEMSLVASIPSIADDSRSFKAGMLNVEVSATRTGAEYKGKLSSPLNGNFKDKQFSLSALKGNLAAKDKKMPGGGMKLDFAGSAQLGLQPLSAKVDLTSRLDESNIKLKAGISPFANPHIALDLDVDRIDADRYLPAKAPQSQPEKPFDFSLLKTLDASGSVRVGSLKLYNVKASNVRLDFKAGGGQLDVSPLAASLYQGTASGAVLVNAAGPKIAARQSISGVSIGPLLKDALNKDVLEGKGSVNFDLRAEGGTVGAMKKTLQGKAGLVLRDGAVKGINIAARLREAKAQLGALKGEKTQVANVQEKTDFSELSASFNVNRGVAHNDDLSGKSPLLRVSGNGDIDIGGETLNYLARATVVGSLEGQGGRELAALKGVTVPVRVVGPFAAPKFTLDFNTLVAESVKQEVKARAVDKLQEGLKGLFR</sequence>
<feature type="domain" description="AsmA" evidence="1">
    <location>
        <begin position="1"/>
        <end position="631"/>
    </location>
</feature>
<dbReference type="KEGG" id="slac:SKTS_03660"/>
<dbReference type="GO" id="GO:0005886">
    <property type="term" value="C:plasma membrane"/>
    <property type="evidence" value="ECO:0007669"/>
    <property type="project" value="TreeGrafter"/>
</dbReference>
<dbReference type="InterPro" id="IPR052894">
    <property type="entry name" value="AsmA-related"/>
</dbReference>
<proteinExistence type="predicted"/>
<dbReference type="InterPro" id="IPR007844">
    <property type="entry name" value="AsmA"/>
</dbReference>
<dbReference type="PANTHER" id="PTHR30441">
    <property type="entry name" value="DUF748 DOMAIN-CONTAINING PROTEIN"/>
    <property type="match status" value="1"/>
</dbReference>
<dbReference type="EMBL" id="AP022853">
    <property type="protein sequence ID" value="BCB25480.1"/>
    <property type="molecule type" value="Genomic_DNA"/>
</dbReference>
<evidence type="ECO:0000259" key="1">
    <source>
        <dbReference type="Pfam" id="PF05170"/>
    </source>
</evidence>
<gene>
    <name evidence="2" type="ORF">SKTS_03660</name>
</gene>
<dbReference type="Proteomes" id="UP000502260">
    <property type="component" value="Chromosome"/>
</dbReference>
<dbReference type="AlphaFoldDB" id="A0A6F8V833"/>
<dbReference type="GO" id="GO:0090313">
    <property type="term" value="P:regulation of protein targeting to membrane"/>
    <property type="evidence" value="ECO:0007669"/>
    <property type="project" value="TreeGrafter"/>
</dbReference>
<reference evidence="3" key="1">
    <citation type="submission" date="2020-03" db="EMBL/GenBank/DDBJ databases">
        <title>Complete genome sequence of sulfur-oxidizing bacterium skT11.</title>
        <authorList>
            <person name="Kanda M."/>
            <person name="Kojima H."/>
            <person name="Fukui M."/>
        </authorList>
    </citation>
    <scope>NUCLEOTIDE SEQUENCE [LARGE SCALE GENOMIC DNA]</scope>
    <source>
        <strain evidence="3">skT11</strain>
    </source>
</reference>
<keyword evidence="3" id="KW-1185">Reference proteome</keyword>
<dbReference type="Pfam" id="PF05170">
    <property type="entry name" value="AsmA"/>
    <property type="match status" value="1"/>
</dbReference>
<dbReference type="RefSeq" id="WP_173059502.1">
    <property type="nucleotide sequence ID" value="NZ_AP022853.1"/>
</dbReference>
<evidence type="ECO:0000313" key="3">
    <source>
        <dbReference type="Proteomes" id="UP000502260"/>
    </source>
</evidence>
<protein>
    <submittedName>
        <fullName evidence="2">Cell envelope biogenesis protein AsmA</fullName>
    </submittedName>
</protein>
<accession>A0A6F8V833</accession>
<evidence type="ECO:0000313" key="2">
    <source>
        <dbReference type="EMBL" id="BCB25480.1"/>
    </source>
</evidence>
<name>A0A6F8V833_9PROT</name>
<organism evidence="2 3">
    <name type="scientific">Sulfurimicrobium lacus</name>
    <dbReference type="NCBI Taxonomy" id="2715678"/>
    <lineage>
        <taxon>Bacteria</taxon>
        <taxon>Pseudomonadati</taxon>
        <taxon>Pseudomonadota</taxon>
        <taxon>Betaproteobacteria</taxon>
        <taxon>Nitrosomonadales</taxon>
        <taxon>Sulfuricellaceae</taxon>
        <taxon>Sulfurimicrobium</taxon>
    </lineage>
</organism>